<dbReference type="KEGG" id="oar:OA238_118p0310"/>
<protein>
    <submittedName>
        <fullName evidence="1">Uncharacterized protein</fullName>
    </submittedName>
</protein>
<proteinExistence type="predicted"/>
<sequence>MDKAVLDRDFDAADRINAEFSVCLSALLEAAMVPDVTELARFRQIKARHAEAQDALAKILRETRGRRSKVQAALSAYSRV</sequence>
<accession>M9RW41</accession>
<dbReference type="EMBL" id="CP003743">
    <property type="protein sequence ID" value="AGI74726.1"/>
    <property type="molecule type" value="Genomic_DNA"/>
</dbReference>
<evidence type="ECO:0000313" key="2">
    <source>
        <dbReference type="Proteomes" id="UP000004688"/>
    </source>
</evidence>
<keyword evidence="1" id="KW-0614">Plasmid</keyword>
<name>M9RW41_9RHOB</name>
<gene>
    <name evidence="1" type="ORF">OA238_118p0310</name>
</gene>
<organism evidence="1 2">
    <name type="scientific">Octadecabacter arcticus 238</name>
    <dbReference type="NCBI Taxonomy" id="391616"/>
    <lineage>
        <taxon>Bacteria</taxon>
        <taxon>Pseudomonadati</taxon>
        <taxon>Pseudomonadota</taxon>
        <taxon>Alphaproteobacteria</taxon>
        <taxon>Rhodobacterales</taxon>
        <taxon>Roseobacteraceae</taxon>
        <taxon>Octadecabacter</taxon>
    </lineage>
</organism>
<keyword evidence="2" id="KW-1185">Reference proteome</keyword>
<reference evidence="1 2" key="1">
    <citation type="journal article" date="2013" name="PLoS ONE">
        <title>Poles Apart: Arctic and Antarctic Octadecabacter strains Share High Genome Plasticity and a New Type of Xanthorhodopsin.</title>
        <authorList>
            <person name="Vollmers J."/>
            <person name="Voget S."/>
            <person name="Dietrich S."/>
            <person name="Gollnow K."/>
            <person name="Smits M."/>
            <person name="Meyer K."/>
            <person name="Brinkhoff T."/>
            <person name="Simon M."/>
            <person name="Daniel R."/>
        </authorList>
    </citation>
    <scope>NUCLEOTIDE SEQUENCE [LARGE SCALE GENOMIC DNA]</scope>
    <source>
        <strain evidence="1 2">238</strain>
        <plasmid evidence="2">Plasmid pOA238_118</plasmid>
    </source>
</reference>
<dbReference type="AlphaFoldDB" id="M9RW41"/>
<geneLocation type="plasmid" evidence="1 2">
    <name>pOA238_118</name>
</geneLocation>
<dbReference type="Proteomes" id="UP000004688">
    <property type="component" value="Plasmid pOA238_118"/>
</dbReference>
<evidence type="ECO:0000313" key="1">
    <source>
        <dbReference type="EMBL" id="AGI74726.1"/>
    </source>
</evidence>
<dbReference type="HOGENOM" id="CLU_2586272_0_0_5"/>